<dbReference type="STRING" id="1122991.GCA_000613445_01285"/>
<keyword evidence="2" id="KW-1185">Reference proteome</keyword>
<dbReference type="EMBL" id="QJJX01000005">
    <property type="protein sequence ID" value="PXX23651.1"/>
    <property type="molecule type" value="Genomic_DNA"/>
</dbReference>
<protein>
    <submittedName>
        <fullName evidence="1">Uncharacterized protein</fullName>
    </submittedName>
</protein>
<reference evidence="1 2" key="1">
    <citation type="submission" date="2018-05" db="EMBL/GenBank/DDBJ databases">
        <title>Genomic Encyclopedia of Type Strains, Phase I: the one thousand microbial genomes (KMG-I) project.</title>
        <authorList>
            <person name="Kyrpides N."/>
        </authorList>
    </citation>
    <scope>NUCLEOTIDE SEQUENCE [LARGE SCALE GENOMIC DNA]</scope>
    <source>
        <strain evidence="1 2">DSM 15611</strain>
    </source>
</reference>
<evidence type="ECO:0000313" key="2">
    <source>
        <dbReference type="Proteomes" id="UP000248314"/>
    </source>
</evidence>
<comment type="caution">
    <text evidence="1">The sequence shown here is derived from an EMBL/GenBank/DDBJ whole genome shotgun (WGS) entry which is preliminary data.</text>
</comment>
<dbReference type="AlphaFoldDB" id="A0A318IG86"/>
<evidence type="ECO:0000313" key="1">
    <source>
        <dbReference type="EMBL" id="PXX23651.1"/>
    </source>
</evidence>
<dbReference type="Proteomes" id="UP000248314">
    <property type="component" value="Unassembled WGS sequence"/>
</dbReference>
<organism evidence="1 2">
    <name type="scientific">Hoylesella shahii DSM 15611 = JCM 12083</name>
    <dbReference type="NCBI Taxonomy" id="1122991"/>
    <lineage>
        <taxon>Bacteria</taxon>
        <taxon>Pseudomonadati</taxon>
        <taxon>Bacteroidota</taxon>
        <taxon>Bacteroidia</taxon>
        <taxon>Bacteroidales</taxon>
        <taxon>Prevotellaceae</taxon>
        <taxon>Hoylesella</taxon>
    </lineage>
</organism>
<name>A0A318IG86_9BACT</name>
<sequence>MEMKSKYNIGDILYSIDNLKIVKIEVSSISIVTTKEYTHVYYHRDGGYRCFSEQEVFGSEAELIAYLKRAEDGENSEC</sequence>
<gene>
    <name evidence="1" type="ORF">EJ73_00640</name>
</gene>
<accession>A0A318IG86</accession>
<dbReference type="RefSeq" id="WP_025816425.1">
    <property type="nucleotide sequence ID" value="NZ_BAIZ01000025.1"/>
</dbReference>
<proteinExistence type="predicted"/>